<proteinExistence type="predicted"/>
<dbReference type="EMBL" id="JACHEJ010000029">
    <property type="protein sequence ID" value="MBB6182380.1"/>
    <property type="molecule type" value="Genomic_DNA"/>
</dbReference>
<organism evidence="2 3">
    <name type="scientific">Pseudorhizobium flavum</name>
    <dbReference type="NCBI Taxonomy" id="1335061"/>
    <lineage>
        <taxon>Bacteria</taxon>
        <taxon>Pseudomonadati</taxon>
        <taxon>Pseudomonadota</taxon>
        <taxon>Alphaproteobacteria</taxon>
        <taxon>Hyphomicrobiales</taxon>
        <taxon>Rhizobiaceae</taxon>
        <taxon>Rhizobium/Agrobacterium group</taxon>
        <taxon>Pseudorhizobium</taxon>
    </lineage>
</organism>
<reference evidence="2 3" key="1">
    <citation type="submission" date="2020-08" db="EMBL/GenBank/DDBJ databases">
        <title>Genomic Encyclopedia of Type Strains, Phase IV (KMG-IV): sequencing the most valuable type-strain genomes for metagenomic binning, comparative biology and taxonomic classification.</title>
        <authorList>
            <person name="Goeker M."/>
        </authorList>
    </citation>
    <scope>NUCLEOTIDE SEQUENCE [LARGE SCALE GENOMIC DNA]</scope>
    <source>
        <strain evidence="2 3">DSM 102134</strain>
    </source>
</reference>
<evidence type="ECO:0000313" key="3">
    <source>
        <dbReference type="Proteomes" id="UP000535501"/>
    </source>
</evidence>
<name>A0A7W9Z1N4_9HYPH</name>
<accession>A0A7W9Z1N4</accession>
<protein>
    <submittedName>
        <fullName evidence="2">Uncharacterized protein</fullName>
    </submittedName>
</protein>
<comment type="caution">
    <text evidence="2">The sequence shown here is derived from an EMBL/GenBank/DDBJ whole genome shotgun (WGS) entry which is preliminary data.</text>
</comment>
<feature type="region of interest" description="Disordered" evidence="1">
    <location>
        <begin position="35"/>
        <end position="62"/>
    </location>
</feature>
<keyword evidence="3" id="KW-1185">Reference proteome</keyword>
<gene>
    <name evidence="2" type="ORF">HNQ75_004369</name>
</gene>
<dbReference type="Proteomes" id="UP000535501">
    <property type="component" value="Unassembled WGS sequence"/>
</dbReference>
<evidence type="ECO:0000256" key="1">
    <source>
        <dbReference type="SAM" id="MobiDB-lite"/>
    </source>
</evidence>
<dbReference type="AlphaFoldDB" id="A0A7W9Z1N4"/>
<evidence type="ECO:0000313" key="2">
    <source>
        <dbReference type="EMBL" id="MBB6182380.1"/>
    </source>
</evidence>
<sequence>MDTTNVQPYWLIQQRQGGASSRIIPATTTLAIVGGQDQSSLLPHPLQPREGRDPQNRNGLNY</sequence>